<dbReference type="AlphaFoldDB" id="A0A0F9PTB5"/>
<sequence>MEELKKGICRTCGEVMVGATRGFVDGQFSMHNEERHSKRLDAGEALIIEYFEGEAPVIQRERVDKSEVLRKREREVEATAVWV</sequence>
<name>A0A0F9PTB5_9ZZZZ</name>
<gene>
    <name evidence="1" type="ORF">LCGC14_0788610</name>
</gene>
<dbReference type="EMBL" id="LAZR01002075">
    <property type="protein sequence ID" value="KKN34920.1"/>
    <property type="molecule type" value="Genomic_DNA"/>
</dbReference>
<accession>A0A0F9PTB5</accession>
<reference evidence="1" key="1">
    <citation type="journal article" date="2015" name="Nature">
        <title>Complex archaea that bridge the gap between prokaryotes and eukaryotes.</title>
        <authorList>
            <person name="Spang A."/>
            <person name="Saw J.H."/>
            <person name="Jorgensen S.L."/>
            <person name="Zaremba-Niedzwiedzka K."/>
            <person name="Martijn J."/>
            <person name="Lind A.E."/>
            <person name="van Eijk R."/>
            <person name="Schleper C."/>
            <person name="Guy L."/>
            <person name="Ettema T.J."/>
        </authorList>
    </citation>
    <scope>NUCLEOTIDE SEQUENCE</scope>
</reference>
<evidence type="ECO:0000313" key="1">
    <source>
        <dbReference type="EMBL" id="KKN34920.1"/>
    </source>
</evidence>
<protein>
    <submittedName>
        <fullName evidence="1">Uncharacterized protein</fullName>
    </submittedName>
</protein>
<organism evidence="1">
    <name type="scientific">marine sediment metagenome</name>
    <dbReference type="NCBI Taxonomy" id="412755"/>
    <lineage>
        <taxon>unclassified sequences</taxon>
        <taxon>metagenomes</taxon>
        <taxon>ecological metagenomes</taxon>
    </lineage>
</organism>
<proteinExistence type="predicted"/>
<comment type="caution">
    <text evidence="1">The sequence shown here is derived from an EMBL/GenBank/DDBJ whole genome shotgun (WGS) entry which is preliminary data.</text>
</comment>